<evidence type="ECO:0000313" key="7">
    <source>
        <dbReference type="EMBL" id="MBO1073648.1"/>
    </source>
</evidence>
<comment type="similarity">
    <text evidence="1">Belongs to the glycosyl hydrolase 65 family.</text>
</comment>
<dbReference type="Gene3D" id="2.70.98.40">
    <property type="entry name" value="Glycoside hydrolase, family 65, N-terminal domain"/>
    <property type="match status" value="1"/>
</dbReference>
<evidence type="ECO:0000313" key="8">
    <source>
        <dbReference type="Proteomes" id="UP001518990"/>
    </source>
</evidence>
<dbReference type="EMBL" id="JACTNF010000002">
    <property type="protein sequence ID" value="MBO1073648.1"/>
    <property type="molecule type" value="Genomic_DNA"/>
</dbReference>
<keyword evidence="2" id="KW-0328">Glycosyltransferase</keyword>
<dbReference type="InterPro" id="IPR008928">
    <property type="entry name" value="6-hairpin_glycosidase_sf"/>
</dbReference>
<dbReference type="PANTHER" id="PTHR11051">
    <property type="entry name" value="GLYCOSYL HYDROLASE-RELATED"/>
    <property type="match status" value="1"/>
</dbReference>
<dbReference type="InterPro" id="IPR037018">
    <property type="entry name" value="GH65_N"/>
</dbReference>
<evidence type="ECO:0000313" key="6">
    <source>
        <dbReference type="EMBL" id="MBO1073618.1"/>
    </source>
</evidence>
<dbReference type="InterPro" id="IPR017045">
    <property type="entry name" value="Malt_Pase/Glycosyl_Hdrlase"/>
</dbReference>
<organism evidence="7 8">
    <name type="scientific">Roseomonas marmotae</name>
    <dbReference type="NCBI Taxonomy" id="2768161"/>
    <lineage>
        <taxon>Bacteria</taxon>
        <taxon>Pseudomonadati</taxon>
        <taxon>Pseudomonadota</taxon>
        <taxon>Alphaproteobacteria</taxon>
        <taxon>Acetobacterales</taxon>
        <taxon>Roseomonadaceae</taxon>
        <taxon>Roseomonas</taxon>
    </lineage>
</organism>
<dbReference type="PANTHER" id="PTHR11051:SF8">
    <property type="entry name" value="PROTEIN-GLUCOSYLGALACTOSYLHYDROXYLYSINE GLUCOSIDASE"/>
    <property type="match status" value="1"/>
</dbReference>
<sequence>MPLEDSRLCHAADLAFDGLDPHDEGRREALLSLGNGKLTQRGAACWTRTGEVHYPGTYRAACYNRLGDVIQGEEVSNESLVNLPDGMLLTFRVEGDADWFSLADAEVLDYRHALDLDRGIACRSLRLRDRLGRRIRLRERRLVSMAQPDLAAVRLEVEPEGWSGRIEIRSAIDGGIANDRVPRFGRFDRQHLEAIAGELAEPGLLLRARTRCSGIAIAVAARTLLVEGRVEARQAGPEVAAIAEQFRCAVAPGQPARIEKVVAIRTSQDEGDPAGEALALLRQAPGFAALEEAHAAAWAPLMARLGITAERPELVTAMRYRAFQLLQTASPHSVGLDAGFPARGWQEAYRGQIFWDETFVLPFFNSRFPEVARALLLYRCRRLEDARQEAREHGYRGAMFPWRSASNGREQTPRFQYNMLSGRWMEDHTRLQRHVGAVIACNLWRHLMVTGDRDFLAAHGARIFLEIARFWGSIARHDPVSDRYDIHGVCGPDEYHVAWPGAAEPGITNSSFTNVMAAWVLARAPEVLEMLPGGRREALREEMGLEDAELALWDRISRRLRLAFGEDGVLLPFEGFDRLKPLDIGALRREHPGERLDWVLESLGESTNDYQLLKQADTMMLPFLLPHGELEEIMDRLGYPMTPELLRRTAAHDLARTSHESSLSHIAFAGALARLDPETSWSLFEGMLKPEHDPSSASSVAEGAHMGALGGAIDVLQRHYLGFSPRREAILLHPAPPAALGRVLMDVACHFGRFRLEWTGRVLILGADSGNAASVRVEHAAGTEMLSPGGALRLEPGGR</sequence>
<dbReference type="InterPro" id="IPR005196">
    <property type="entry name" value="Glyco_hydro_65_N"/>
</dbReference>
<feature type="domain" description="Glycoside hydrolase family 65 N-terminal" evidence="5">
    <location>
        <begin position="17"/>
        <end position="268"/>
    </location>
</feature>
<proteinExistence type="inferred from homology"/>
<dbReference type="InterPro" id="IPR012341">
    <property type="entry name" value="6hp_glycosidase-like_sf"/>
</dbReference>
<reference evidence="7 8" key="1">
    <citation type="submission" date="2020-09" db="EMBL/GenBank/DDBJ databases">
        <title>Roseomonas.</title>
        <authorList>
            <person name="Zhu W."/>
        </authorList>
    </citation>
    <scope>NUCLEOTIDE SEQUENCE [LARGE SCALE GENOMIC DNA]</scope>
    <source>
        <strain evidence="7 8">1311</strain>
    </source>
</reference>
<comment type="caution">
    <text evidence="7">The sequence shown here is derived from an EMBL/GenBank/DDBJ whole genome shotgun (WGS) entry which is preliminary data.</text>
</comment>
<evidence type="ECO:0000256" key="3">
    <source>
        <dbReference type="ARBA" id="ARBA00022679"/>
    </source>
</evidence>
<evidence type="ECO:0000259" key="4">
    <source>
        <dbReference type="Pfam" id="PF03632"/>
    </source>
</evidence>
<dbReference type="Proteomes" id="UP001518990">
    <property type="component" value="Unassembled WGS sequence"/>
</dbReference>
<dbReference type="Pfam" id="PF03632">
    <property type="entry name" value="Glyco_hydro_65m"/>
    <property type="match status" value="1"/>
</dbReference>
<dbReference type="SUPFAM" id="SSF48208">
    <property type="entry name" value="Six-hairpin glycosidases"/>
    <property type="match status" value="1"/>
</dbReference>
<dbReference type="InterPro" id="IPR005195">
    <property type="entry name" value="Glyco_hydro_65_M"/>
</dbReference>
<protein>
    <submittedName>
        <fullName evidence="7">Glycoside hydrolase family 65 protein</fullName>
    </submittedName>
</protein>
<dbReference type="SUPFAM" id="SSF74650">
    <property type="entry name" value="Galactose mutarotase-like"/>
    <property type="match status" value="1"/>
</dbReference>
<dbReference type="RefSeq" id="WP_207445227.1">
    <property type="nucleotide sequence ID" value="NZ_CP061091.1"/>
</dbReference>
<dbReference type="PIRSF" id="PIRSF036289">
    <property type="entry name" value="Glycosyl_hydrolase_malt_phosph"/>
    <property type="match status" value="1"/>
</dbReference>
<feature type="domain" description="Glycoside hydrolase family 65 central catalytic" evidence="4">
    <location>
        <begin position="319"/>
        <end position="713"/>
    </location>
</feature>
<accession>A0ABS3K853</accession>
<keyword evidence="7" id="KW-0378">Hydrolase</keyword>
<dbReference type="Pfam" id="PF03636">
    <property type="entry name" value="Glyco_hydro_65N"/>
    <property type="match status" value="1"/>
</dbReference>
<keyword evidence="3" id="KW-0808">Transferase</keyword>
<dbReference type="Gene3D" id="1.50.10.10">
    <property type="match status" value="1"/>
</dbReference>
<gene>
    <name evidence="6" type="ORF">IAI60_03235</name>
    <name evidence="7" type="ORF">IAI60_03400</name>
</gene>
<dbReference type="GO" id="GO:0016787">
    <property type="term" value="F:hydrolase activity"/>
    <property type="evidence" value="ECO:0007669"/>
    <property type="project" value="UniProtKB-KW"/>
</dbReference>
<evidence type="ECO:0000256" key="1">
    <source>
        <dbReference type="ARBA" id="ARBA00006768"/>
    </source>
</evidence>
<dbReference type="EMBL" id="JACTNF010000002">
    <property type="protein sequence ID" value="MBO1073618.1"/>
    <property type="molecule type" value="Genomic_DNA"/>
</dbReference>
<dbReference type="InterPro" id="IPR011013">
    <property type="entry name" value="Gal_mutarotase_sf_dom"/>
</dbReference>
<name>A0ABS3K853_9PROT</name>
<evidence type="ECO:0000259" key="5">
    <source>
        <dbReference type="Pfam" id="PF03636"/>
    </source>
</evidence>
<keyword evidence="8" id="KW-1185">Reference proteome</keyword>
<evidence type="ECO:0000256" key="2">
    <source>
        <dbReference type="ARBA" id="ARBA00022676"/>
    </source>
</evidence>